<organism evidence="11 12">
    <name type="scientific">Holothuria leucospilota</name>
    <name type="common">Black long sea cucumber</name>
    <name type="synonym">Mertensiothuria leucospilota</name>
    <dbReference type="NCBI Taxonomy" id="206669"/>
    <lineage>
        <taxon>Eukaryota</taxon>
        <taxon>Metazoa</taxon>
        <taxon>Echinodermata</taxon>
        <taxon>Eleutherozoa</taxon>
        <taxon>Echinozoa</taxon>
        <taxon>Holothuroidea</taxon>
        <taxon>Aspidochirotacea</taxon>
        <taxon>Aspidochirotida</taxon>
        <taxon>Holothuriidae</taxon>
        <taxon>Holothuria</taxon>
    </lineage>
</organism>
<reference evidence="11" key="1">
    <citation type="submission" date="2021-10" db="EMBL/GenBank/DDBJ databases">
        <title>Tropical sea cucumber genome reveals ecological adaptation and Cuvierian tubules defense mechanism.</title>
        <authorList>
            <person name="Chen T."/>
        </authorList>
    </citation>
    <scope>NUCLEOTIDE SEQUENCE</scope>
    <source>
        <strain evidence="11">Nanhai2018</strain>
        <tissue evidence="11">Muscle</tissue>
    </source>
</reference>
<evidence type="ECO:0000256" key="1">
    <source>
        <dbReference type="ARBA" id="ARBA00004651"/>
    </source>
</evidence>
<feature type="transmembrane region" description="Helical" evidence="9">
    <location>
        <begin position="115"/>
        <end position="137"/>
    </location>
</feature>
<feature type="transmembrane region" description="Helical" evidence="9">
    <location>
        <begin position="158"/>
        <end position="180"/>
    </location>
</feature>
<keyword evidence="2" id="KW-1003">Cell membrane</keyword>
<dbReference type="OrthoDB" id="6117944at2759"/>
<keyword evidence="7 11" id="KW-0675">Receptor</keyword>
<dbReference type="Proteomes" id="UP001152320">
    <property type="component" value="Chromosome 4"/>
</dbReference>
<dbReference type="GO" id="GO:0005886">
    <property type="term" value="C:plasma membrane"/>
    <property type="evidence" value="ECO:0007669"/>
    <property type="project" value="UniProtKB-SubCell"/>
</dbReference>
<evidence type="ECO:0000256" key="3">
    <source>
        <dbReference type="ARBA" id="ARBA00022692"/>
    </source>
</evidence>
<dbReference type="Gene3D" id="1.20.1070.10">
    <property type="entry name" value="Rhodopsin 7-helix transmembrane proteins"/>
    <property type="match status" value="1"/>
</dbReference>
<proteinExistence type="predicted"/>
<evidence type="ECO:0000259" key="10">
    <source>
        <dbReference type="PROSITE" id="PS50262"/>
    </source>
</evidence>
<gene>
    <name evidence="11" type="ORF">HOLleu_09465</name>
</gene>
<keyword evidence="12" id="KW-1185">Reference proteome</keyword>
<evidence type="ECO:0000256" key="7">
    <source>
        <dbReference type="ARBA" id="ARBA00023170"/>
    </source>
</evidence>
<keyword evidence="3 9" id="KW-0812">Transmembrane</keyword>
<keyword evidence="4 9" id="KW-1133">Transmembrane helix</keyword>
<dbReference type="InterPro" id="IPR017452">
    <property type="entry name" value="GPCR_Rhodpsn_7TM"/>
</dbReference>
<keyword evidence="5" id="KW-0297">G-protein coupled receptor</keyword>
<dbReference type="InterPro" id="IPR000276">
    <property type="entry name" value="GPCR_Rhodpsn"/>
</dbReference>
<comment type="subcellular location">
    <subcellularLocation>
        <location evidence="1">Cell membrane</location>
        <topology evidence="1">Multi-pass membrane protein</topology>
    </subcellularLocation>
</comment>
<dbReference type="SMART" id="SM01381">
    <property type="entry name" value="7TM_GPCR_Srsx"/>
    <property type="match status" value="1"/>
</dbReference>
<evidence type="ECO:0000313" key="11">
    <source>
        <dbReference type="EMBL" id="KAJ8042652.1"/>
    </source>
</evidence>
<keyword evidence="8" id="KW-0807">Transducer</keyword>
<feature type="transmembrane region" description="Helical" evidence="9">
    <location>
        <begin position="43"/>
        <end position="68"/>
    </location>
</feature>
<dbReference type="AlphaFoldDB" id="A0A9Q1CCW8"/>
<sequence>MNSIWTSTLIKMGASNEPLSTDFSSVETPRSQGYVFEDPTQRLIVAVIVCVVSLVGLPGNSLVMLAVLLSKKLHNRTNVFVVNLAFADFLTCLMLPFQAVALLHDSWPLSESLCTVVAIVMWAGLGSSVVNLAVIAFMRFYIITKPRKKYEKLFSKPAMTFMVIGAWLVPFLLIFVPPLFGLGRIGYSPRYRICSADSSHPLADIYAILSSVVVECPGLIIIMVCYVKIYLFVRASSREVILRARTQSMQMAKRPKQPPNQMEEAVFRRQLQVTQNLFVVVCSYIICIMPFGLACVIPAPTYPAIPWTSVLLMINSCVNPIIYGLKHPQFKEVFRPILTCSWMKIPEPLLIKKTSSVSSE</sequence>
<name>A0A9Q1CCW8_HOLLE</name>
<dbReference type="PRINTS" id="PR00237">
    <property type="entry name" value="GPCRRHODOPSN"/>
</dbReference>
<evidence type="ECO:0000256" key="6">
    <source>
        <dbReference type="ARBA" id="ARBA00023136"/>
    </source>
</evidence>
<evidence type="ECO:0000256" key="5">
    <source>
        <dbReference type="ARBA" id="ARBA00023040"/>
    </source>
</evidence>
<feature type="transmembrane region" description="Helical" evidence="9">
    <location>
        <begin position="305"/>
        <end position="325"/>
    </location>
</feature>
<protein>
    <submittedName>
        <fullName evidence="11">5-hydroxytryptamine receptor 4</fullName>
    </submittedName>
</protein>
<dbReference type="SUPFAM" id="SSF81321">
    <property type="entry name" value="Family A G protein-coupled receptor-like"/>
    <property type="match status" value="1"/>
</dbReference>
<accession>A0A9Q1CCW8</accession>
<feature type="transmembrane region" description="Helical" evidence="9">
    <location>
        <begin position="80"/>
        <end position="103"/>
    </location>
</feature>
<dbReference type="EMBL" id="JAIZAY010000004">
    <property type="protein sequence ID" value="KAJ8042652.1"/>
    <property type="molecule type" value="Genomic_DNA"/>
</dbReference>
<dbReference type="PROSITE" id="PS50262">
    <property type="entry name" value="G_PROTEIN_RECEP_F1_2"/>
    <property type="match status" value="1"/>
</dbReference>
<feature type="transmembrane region" description="Helical" evidence="9">
    <location>
        <begin position="205"/>
        <end position="233"/>
    </location>
</feature>
<dbReference type="Pfam" id="PF00001">
    <property type="entry name" value="7tm_1"/>
    <property type="match status" value="1"/>
</dbReference>
<evidence type="ECO:0000256" key="8">
    <source>
        <dbReference type="ARBA" id="ARBA00023224"/>
    </source>
</evidence>
<keyword evidence="6 9" id="KW-0472">Membrane</keyword>
<feature type="domain" description="G-protein coupled receptors family 1 profile" evidence="10">
    <location>
        <begin position="59"/>
        <end position="323"/>
    </location>
</feature>
<feature type="transmembrane region" description="Helical" evidence="9">
    <location>
        <begin position="277"/>
        <end position="299"/>
    </location>
</feature>
<dbReference type="GO" id="GO:0004930">
    <property type="term" value="F:G protein-coupled receptor activity"/>
    <property type="evidence" value="ECO:0007669"/>
    <property type="project" value="UniProtKB-KW"/>
</dbReference>
<evidence type="ECO:0000256" key="4">
    <source>
        <dbReference type="ARBA" id="ARBA00022989"/>
    </source>
</evidence>
<evidence type="ECO:0000313" key="12">
    <source>
        <dbReference type="Proteomes" id="UP001152320"/>
    </source>
</evidence>
<dbReference type="PANTHER" id="PTHR24228">
    <property type="entry name" value="B2 BRADYKININ RECEPTOR/ANGIOTENSIN II RECEPTOR"/>
    <property type="match status" value="1"/>
</dbReference>
<dbReference type="PANTHER" id="PTHR24228:SF72">
    <property type="entry name" value="G-PROTEIN COUPLED RECEPTORS FAMILY 1 PROFILE DOMAIN-CONTAINING PROTEIN"/>
    <property type="match status" value="1"/>
</dbReference>
<evidence type="ECO:0000256" key="9">
    <source>
        <dbReference type="SAM" id="Phobius"/>
    </source>
</evidence>
<comment type="caution">
    <text evidence="11">The sequence shown here is derived from an EMBL/GenBank/DDBJ whole genome shotgun (WGS) entry which is preliminary data.</text>
</comment>
<evidence type="ECO:0000256" key="2">
    <source>
        <dbReference type="ARBA" id="ARBA00022475"/>
    </source>
</evidence>
<dbReference type="CDD" id="cd00637">
    <property type="entry name" value="7tm_classA_rhodopsin-like"/>
    <property type="match status" value="1"/>
</dbReference>